<protein>
    <submittedName>
        <fullName evidence="1">Uncharacterized protein</fullName>
    </submittedName>
</protein>
<dbReference type="Proteomes" id="UP000265703">
    <property type="component" value="Unassembled WGS sequence"/>
</dbReference>
<dbReference type="OrthoDB" id="2441748at2759"/>
<name>A0A397S5N1_9GLOM</name>
<sequence length="105" mass="12109">MFPKSLPSTIQKECNRFVSNFLTQNAPTLTYDLHHTREWIEEEDKLVEVIIKILKTLENIWSNPAFHPEFSESLNEGTYVNNIVAPLIHAVLYDNPFGESAFITT</sequence>
<evidence type="ECO:0000313" key="1">
    <source>
        <dbReference type="EMBL" id="RIA79635.1"/>
    </source>
</evidence>
<dbReference type="EMBL" id="QKYT01001205">
    <property type="protein sequence ID" value="RIA79635.1"/>
    <property type="molecule type" value="Genomic_DNA"/>
</dbReference>
<gene>
    <name evidence="1" type="ORF">C1645_840237</name>
</gene>
<accession>A0A397S5N1</accession>
<dbReference type="AlphaFoldDB" id="A0A397S5N1"/>
<reference evidence="1 2" key="1">
    <citation type="submission" date="2018-06" db="EMBL/GenBank/DDBJ databases">
        <title>Comparative genomics reveals the genomic features of Rhizophagus irregularis, R. cerebriforme, R. diaphanum and Gigaspora rosea, and their symbiotic lifestyle signature.</title>
        <authorList>
            <person name="Morin E."/>
            <person name="San Clemente H."/>
            <person name="Chen E.C.H."/>
            <person name="De La Providencia I."/>
            <person name="Hainaut M."/>
            <person name="Kuo A."/>
            <person name="Kohler A."/>
            <person name="Murat C."/>
            <person name="Tang N."/>
            <person name="Roy S."/>
            <person name="Loubradou J."/>
            <person name="Henrissat B."/>
            <person name="Grigoriev I.V."/>
            <person name="Corradi N."/>
            <person name="Roux C."/>
            <person name="Martin F.M."/>
        </authorList>
    </citation>
    <scope>NUCLEOTIDE SEQUENCE [LARGE SCALE GENOMIC DNA]</scope>
    <source>
        <strain evidence="1 2">DAOM 227022</strain>
    </source>
</reference>
<keyword evidence="2" id="KW-1185">Reference proteome</keyword>
<comment type="caution">
    <text evidence="1">The sequence shown here is derived from an EMBL/GenBank/DDBJ whole genome shotgun (WGS) entry which is preliminary data.</text>
</comment>
<organism evidence="1 2">
    <name type="scientific">Glomus cerebriforme</name>
    <dbReference type="NCBI Taxonomy" id="658196"/>
    <lineage>
        <taxon>Eukaryota</taxon>
        <taxon>Fungi</taxon>
        <taxon>Fungi incertae sedis</taxon>
        <taxon>Mucoromycota</taxon>
        <taxon>Glomeromycotina</taxon>
        <taxon>Glomeromycetes</taxon>
        <taxon>Glomerales</taxon>
        <taxon>Glomeraceae</taxon>
        <taxon>Glomus</taxon>
    </lineage>
</organism>
<proteinExistence type="predicted"/>
<evidence type="ECO:0000313" key="2">
    <source>
        <dbReference type="Proteomes" id="UP000265703"/>
    </source>
</evidence>